<protein>
    <recommendedName>
        <fullName evidence="4">Lipoprotein</fullName>
    </recommendedName>
</protein>
<dbReference type="RefSeq" id="WP_321104440.1">
    <property type="nucleotide sequence ID" value="NZ_JAXHPE010000034.1"/>
</dbReference>
<keyword evidence="1" id="KW-0812">Transmembrane</keyword>
<name>A0ABU5GM02_9GAMM</name>
<dbReference type="PROSITE" id="PS51257">
    <property type="entry name" value="PROKAR_LIPOPROTEIN"/>
    <property type="match status" value="1"/>
</dbReference>
<dbReference type="Proteomes" id="UP001284094">
    <property type="component" value="Unassembled WGS sequence"/>
</dbReference>
<reference evidence="2 3" key="1">
    <citation type="journal article" date="2024" name="Syst. Appl. Microbiol.">
        <title>Evidence for the occurrence of Acinetobacter faecalis in cattle feces and its emended description.</title>
        <authorList>
            <person name="Kyselkova M."/>
            <person name="Xanthopoulou K."/>
            <person name="Shestivska V."/>
            <person name="Spanelova P."/>
            <person name="Maixnerova M."/>
            <person name="Higgins P.G."/>
            <person name="Nemec A."/>
        </authorList>
    </citation>
    <scope>NUCLEOTIDE SEQUENCE [LARGE SCALE GENOMIC DNA]</scope>
    <source>
        <strain evidence="2 3">ANC 7225</strain>
    </source>
</reference>
<evidence type="ECO:0000256" key="1">
    <source>
        <dbReference type="SAM" id="Phobius"/>
    </source>
</evidence>
<organism evidence="2 3">
    <name type="scientific">Acinetobacter faecalis</name>
    <dbReference type="NCBI Taxonomy" id="2665161"/>
    <lineage>
        <taxon>Bacteria</taxon>
        <taxon>Pseudomonadati</taxon>
        <taxon>Pseudomonadota</taxon>
        <taxon>Gammaproteobacteria</taxon>
        <taxon>Moraxellales</taxon>
        <taxon>Moraxellaceae</taxon>
        <taxon>Acinetobacter</taxon>
    </lineage>
</organism>
<evidence type="ECO:0008006" key="4">
    <source>
        <dbReference type="Google" id="ProtNLM"/>
    </source>
</evidence>
<evidence type="ECO:0000313" key="3">
    <source>
        <dbReference type="Proteomes" id="UP001284094"/>
    </source>
</evidence>
<gene>
    <name evidence="2" type="ORF">SKM48_11720</name>
</gene>
<proteinExistence type="predicted"/>
<accession>A0ABU5GM02</accession>
<keyword evidence="1" id="KW-0472">Membrane</keyword>
<feature type="transmembrane region" description="Helical" evidence="1">
    <location>
        <begin position="12"/>
        <end position="32"/>
    </location>
</feature>
<sequence>MYIKKGVNREFIVGALMVKFLIFIVFIIAVFACSQIVRKIKINDAFKSKYFAKLNSVKVSMTKASTHTSEEIVEVVDEYEQQLFDDVAAIFLASETHEMKKEQAVNIQEYVLNKMPIQTQTSLRNLDLEEWSIYWGFYHQSLEYYVGRYGVFITHVDRDGLEHQYSYRITE</sequence>
<keyword evidence="3" id="KW-1185">Reference proteome</keyword>
<dbReference type="EMBL" id="JAXHPO010000072">
    <property type="protein sequence ID" value="MDY6551408.1"/>
    <property type="molecule type" value="Genomic_DNA"/>
</dbReference>
<comment type="caution">
    <text evidence="2">The sequence shown here is derived from an EMBL/GenBank/DDBJ whole genome shotgun (WGS) entry which is preliminary data.</text>
</comment>
<keyword evidence="1" id="KW-1133">Transmembrane helix</keyword>
<evidence type="ECO:0000313" key="2">
    <source>
        <dbReference type="EMBL" id="MDY6551408.1"/>
    </source>
</evidence>